<dbReference type="EMBL" id="CAIX01000026">
    <property type="protein sequence ID" value="CCI41889.1"/>
    <property type="molecule type" value="Genomic_DNA"/>
</dbReference>
<dbReference type="PROSITE" id="PS01053">
    <property type="entry name" value="ARGINASE_1"/>
    <property type="match status" value="1"/>
</dbReference>
<dbReference type="GO" id="GO:0004053">
    <property type="term" value="F:arginase activity"/>
    <property type="evidence" value="ECO:0007669"/>
    <property type="project" value="UniProtKB-EC"/>
</dbReference>
<dbReference type="GO" id="GO:0005634">
    <property type="term" value="C:nucleus"/>
    <property type="evidence" value="ECO:0007669"/>
    <property type="project" value="TreeGrafter"/>
</dbReference>
<dbReference type="PANTHER" id="PTHR43782:SF3">
    <property type="entry name" value="ARGINASE"/>
    <property type="match status" value="1"/>
</dbReference>
<dbReference type="Proteomes" id="UP000053237">
    <property type="component" value="Unassembled WGS sequence"/>
</dbReference>
<evidence type="ECO:0000256" key="3">
    <source>
        <dbReference type="ARBA" id="ARBA00018123"/>
    </source>
</evidence>
<dbReference type="FunCoup" id="A0A024G4Y8">
    <property type="interactions" value="34"/>
</dbReference>
<organism evidence="12 13">
    <name type="scientific">Albugo candida</name>
    <dbReference type="NCBI Taxonomy" id="65357"/>
    <lineage>
        <taxon>Eukaryota</taxon>
        <taxon>Sar</taxon>
        <taxon>Stramenopiles</taxon>
        <taxon>Oomycota</taxon>
        <taxon>Peronosporomycetes</taxon>
        <taxon>Albuginales</taxon>
        <taxon>Albuginaceae</taxon>
        <taxon>Albugo</taxon>
    </lineage>
</organism>
<dbReference type="GO" id="GO:0000050">
    <property type="term" value="P:urea cycle"/>
    <property type="evidence" value="ECO:0007669"/>
    <property type="project" value="UniProtKB-UniPathway"/>
</dbReference>
<dbReference type="OrthoDB" id="9992747at2759"/>
<reference evidence="12 13" key="1">
    <citation type="submission" date="2012-05" db="EMBL/GenBank/DDBJ databases">
        <title>Recombination and specialization in a pathogen metapopulation.</title>
        <authorList>
            <person name="Gardiner A."/>
            <person name="Kemen E."/>
            <person name="Schultz-Larsen T."/>
            <person name="MacLean D."/>
            <person name="Van Oosterhout C."/>
            <person name="Jones J.D.G."/>
        </authorList>
    </citation>
    <scope>NUCLEOTIDE SEQUENCE [LARGE SCALE GENOMIC DNA]</scope>
    <source>
        <strain evidence="12 13">Ac Nc2</strain>
    </source>
</reference>
<name>A0A024G4Y8_9STRA</name>
<dbReference type="InterPro" id="IPR020855">
    <property type="entry name" value="Ureohydrolase_Mn_BS"/>
</dbReference>
<dbReference type="PRINTS" id="PR00116">
    <property type="entry name" value="ARGINASE"/>
</dbReference>
<dbReference type="NCBIfam" id="TIGR01229">
    <property type="entry name" value="rocF_arginase"/>
    <property type="match status" value="1"/>
</dbReference>
<keyword evidence="13" id="KW-1185">Reference proteome</keyword>
<evidence type="ECO:0000256" key="10">
    <source>
        <dbReference type="RuleBase" id="RU003684"/>
    </source>
</evidence>
<comment type="caution">
    <text evidence="12">The sequence shown here is derived from an EMBL/GenBank/DDBJ whole genome shotgun (WGS) entry which is preliminary data.</text>
</comment>
<gene>
    <name evidence="12" type="ORF">BN9_026730</name>
</gene>
<evidence type="ECO:0000256" key="11">
    <source>
        <dbReference type="RuleBase" id="RU361159"/>
    </source>
</evidence>
<dbReference type="InterPro" id="IPR023696">
    <property type="entry name" value="Ureohydrolase_dom_sf"/>
</dbReference>
<evidence type="ECO:0000313" key="12">
    <source>
        <dbReference type="EMBL" id="CCI41889.1"/>
    </source>
</evidence>
<dbReference type="STRING" id="65357.A0A024G4Y8"/>
<comment type="cofactor">
    <cofactor evidence="11">
        <name>Mn(2+)</name>
        <dbReference type="ChEBI" id="CHEBI:29035"/>
    </cofactor>
    <text evidence="11">Binds 2 manganese ions per subunit.</text>
</comment>
<protein>
    <recommendedName>
        <fullName evidence="3 11">Arginase</fullName>
        <ecNumber evidence="2 11">3.5.3.1</ecNumber>
    </recommendedName>
</protein>
<dbReference type="SUPFAM" id="SSF52768">
    <property type="entry name" value="Arginase/deacetylase"/>
    <property type="match status" value="1"/>
</dbReference>
<proteinExistence type="inferred from homology"/>
<dbReference type="AlphaFoldDB" id="A0A024G4Y8"/>
<dbReference type="PROSITE" id="PS51409">
    <property type="entry name" value="ARGINASE_2"/>
    <property type="match status" value="1"/>
</dbReference>
<dbReference type="UniPathway" id="UPA00158">
    <property type="reaction ID" value="UER00270"/>
</dbReference>
<dbReference type="Pfam" id="PF00491">
    <property type="entry name" value="Arginase"/>
    <property type="match status" value="1"/>
</dbReference>
<comment type="catalytic activity">
    <reaction evidence="8 11">
        <text>L-arginine + H2O = urea + L-ornithine</text>
        <dbReference type="Rhea" id="RHEA:20569"/>
        <dbReference type="ChEBI" id="CHEBI:15377"/>
        <dbReference type="ChEBI" id="CHEBI:16199"/>
        <dbReference type="ChEBI" id="CHEBI:32682"/>
        <dbReference type="ChEBI" id="CHEBI:46911"/>
        <dbReference type="EC" id="3.5.3.1"/>
    </reaction>
</comment>
<accession>A0A024G4Y8</accession>
<dbReference type="EC" id="3.5.3.1" evidence="2 11"/>
<keyword evidence="6 10" id="KW-0378">Hydrolase</keyword>
<evidence type="ECO:0000256" key="6">
    <source>
        <dbReference type="ARBA" id="ARBA00022801"/>
    </source>
</evidence>
<dbReference type="GO" id="GO:0006525">
    <property type="term" value="P:arginine metabolic process"/>
    <property type="evidence" value="ECO:0007669"/>
    <property type="project" value="UniProtKB-KW"/>
</dbReference>
<evidence type="ECO:0000313" key="13">
    <source>
        <dbReference type="Proteomes" id="UP000053237"/>
    </source>
</evidence>
<dbReference type="InterPro" id="IPR014033">
    <property type="entry name" value="Arginase"/>
</dbReference>
<evidence type="ECO:0000256" key="2">
    <source>
        <dbReference type="ARBA" id="ARBA00012168"/>
    </source>
</evidence>
<evidence type="ECO:0000256" key="1">
    <source>
        <dbReference type="ARBA" id="ARBA00005098"/>
    </source>
</evidence>
<evidence type="ECO:0000256" key="8">
    <source>
        <dbReference type="ARBA" id="ARBA00047391"/>
    </source>
</evidence>
<evidence type="ECO:0000256" key="5">
    <source>
        <dbReference type="ARBA" id="ARBA00022723"/>
    </source>
</evidence>
<keyword evidence="5 11" id="KW-0479">Metal-binding</keyword>
<keyword evidence="4 11" id="KW-0056">Arginine metabolism</keyword>
<dbReference type="GO" id="GO:0030145">
    <property type="term" value="F:manganese ion binding"/>
    <property type="evidence" value="ECO:0007669"/>
    <property type="project" value="TreeGrafter"/>
</dbReference>
<dbReference type="InParanoid" id="A0A024G4Y8"/>
<dbReference type="InterPro" id="IPR006035">
    <property type="entry name" value="Ureohydrolase"/>
</dbReference>
<evidence type="ECO:0000256" key="4">
    <source>
        <dbReference type="ARBA" id="ARBA00022503"/>
    </source>
</evidence>
<dbReference type="CDD" id="cd09989">
    <property type="entry name" value="Arginase"/>
    <property type="match status" value="1"/>
</dbReference>
<dbReference type="FunFam" id="3.40.800.10:FF:000012">
    <property type="entry name" value="Arginase"/>
    <property type="match status" value="1"/>
</dbReference>
<evidence type="ECO:0000256" key="7">
    <source>
        <dbReference type="ARBA" id="ARBA00023211"/>
    </source>
</evidence>
<evidence type="ECO:0000256" key="9">
    <source>
        <dbReference type="PROSITE-ProRule" id="PRU00742"/>
    </source>
</evidence>
<comment type="pathway">
    <text evidence="1">Nitrogen metabolism; urea cycle; L-ornithine and urea from L-arginine: step 1/1.</text>
</comment>
<sequence length="346" mass="37301">MSSAAKRCISSTHACFWDTIRFNYHPPQICNQFLSTPPTAAVIGAPMTYGQPLLGTDTGPDLLREAGLHKYLVKLGWSVEETGNLRFDPPTRTDPTLDSKFGHAKQSFAVGNGLEKISNIVAKKTGEGKLALVLGGDHTIGCGSVAGMLRTHPDAGIIWVDAHADINTPETSSSGNMHGMPLAFLMKGMVDKGKIPGMEWLASGPHLLPEQLVYIGLRDLDAGERHIIKELGIKALTMQQVDRYGIGKTMEMALDHLCGEKRRPLHMSYDIDAVDPLIAPSTGTRVRGGLTWREAHYAAEAVAETNLLCGLDLVEVNPTLSSNKDSAITVDMGIQLISSALGNRIL</sequence>
<comment type="similarity">
    <text evidence="9 10">Belongs to the arginase family.</text>
</comment>
<dbReference type="Gene3D" id="3.40.800.10">
    <property type="entry name" value="Ureohydrolase domain"/>
    <property type="match status" value="1"/>
</dbReference>
<keyword evidence="7 11" id="KW-0464">Manganese</keyword>
<dbReference type="GO" id="GO:0005829">
    <property type="term" value="C:cytosol"/>
    <property type="evidence" value="ECO:0007669"/>
    <property type="project" value="TreeGrafter"/>
</dbReference>
<dbReference type="PANTHER" id="PTHR43782">
    <property type="entry name" value="ARGINASE"/>
    <property type="match status" value="1"/>
</dbReference>